<name>A0A1Y2ECJ2_9BASI</name>
<comment type="pathway">
    <text evidence="11">Cofactor biosynthesis; ubiquinone biosynthesis.</text>
</comment>
<dbReference type="InterPro" id="IPR036188">
    <property type="entry name" value="FAD/NAD-bd_sf"/>
</dbReference>
<evidence type="ECO:0000256" key="1">
    <source>
        <dbReference type="ARBA" id="ARBA00001974"/>
    </source>
</evidence>
<dbReference type="InterPro" id="IPR000689">
    <property type="entry name" value="UbQ_mOase_COQ6"/>
</dbReference>
<keyword evidence="10 11" id="KW-0472">Membrane</keyword>
<comment type="subunit">
    <text evidence="11">Component of a multi-subunit COQ enzyme complex, composed of at least COQ3, COQ4, COQ5, COQ6, COQ7 and COQ9.</text>
</comment>
<dbReference type="FunCoup" id="A0A1Y2ECJ2">
    <property type="interactions" value="266"/>
</dbReference>
<dbReference type="SUPFAM" id="SSF51905">
    <property type="entry name" value="FAD/NAD(P)-binding domain"/>
    <property type="match status" value="1"/>
</dbReference>
<dbReference type="PANTHER" id="PTHR43876">
    <property type="entry name" value="UBIQUINONE BIOSYNTHESIS MONOOXYGENASE COQ6, MITOCHONDRIAL"/>
    <property type="match status" value="1"/>
</dbReference>
<comment type="catalytic activity">
    <reaction evidence="11">
        <text>a 2-methoxy-6-(all-trans-polyprenyl)phenol + 2 reduced [2Fe-2S]-[ferredoxin] + O2 + 2 H(+) = a 2-methoxy-6-(all-trans-polyprenyl)benzene-1,4-diol + 2 oxidized [2Fe-2S]-[ferredoxin] + H2O</text>
        <dbReference type="Rhea" id="RHEA:81183"/>
        <dbReference type="Rhea" id="RHEA-COMP:9551"/>
        <dbReference type="Rhea" id="RHEA-COMP:10000"/>
        <dbReference type="Rhea" id="RHEA-COMP:10001"/>
        <dbReference type="Rhea" id="RHEA-COMP:10858"/>
        <dbReference type="ChEBI" id="CHEBI:15377"/>
        <dbReference type="ChEBI" id="CHEBI:15378"/>
        <dbReference type="ChEBI" id="CHEBI:15379"/>
        <dbReference type="ChEBI" id="CHEBI:33737"/>
        <dbReference type="ChEBI" id="CHEBI:33738"/>
        <dbReference type="ChEBI" id="CHEBI:62731"/>
        <dbReference type="ChEBI" id="CHEBI:84166"/>
        <dbReference type="EC" id="1.14.15.46"/>
    </reaction>
</comment>
<dbReference type="Gene3D" id="3.50.50.60">
    <property type="entry name" value="FAD/NAD(P)-binding domain"/>
    <property type="match status" value="2"/>
</dbReference>
<dbReference type="EC" id="1.14.15.45" evidence="11"/>
<dbReference type="GO" id="GO:0031314">
    <property type="term" value="C:extrinsic component of mitochondrial inner membrane"/>
    <property type="evidence" value="ECO:0007669"/>
    <property type="project" value="UniProtKB-UniRule"/>
</dbReference>
<keyword evidence="9 11" id="KW-0496">Mitochondrion</keyword>
<keyword evidence="5 11" id="KW-0999">Mitochondrion inner membrane</keyword>
<dbReference type="STRING" id="106004.A0A1Y2ECJ2"/>
<dbReference type="InterPro" id="IPR002938">
    <property type="entry name" value="FAD-bd"/>
</dbReference>
<evidence type="ECO:0000313" key="14">
    <source>
        <dbReference type="Proteomes" id="UP000193467"/>
    </source>
</evidence>
<comment type="similarity">
    <text evidence="2 11">Belongs to the UbiH/COQ6 family.</text>
</comment>
<evidence type="ECO:0000256" key="9">
    <source>
        <dbReference type="ARBA" id="ARBA00023128"/>
    </source>
</evidence>
<dbReference type="AlphaFoldDB" id="A0A1Y2ECJ2"/>
<evidence type="ECO:0000256" key="7">
    <source>
        <dbReference type="ARBA" id="ARBA00023002"/>
    </source>
</evidence>
<evidence type="ECO:0000256" key="4">
    <source>
        <dbReference type="ARBA" id="ARBA00022688"/>
    </source>
</evidence>
<dbReference type="InterPro" id="IPR018168">
    <property type="entry name" value="Ubi_Hdrlase_CS"/>
</dbReference>
<evidence type="ECO:0000256" key="3">
    <source>
        <dbReference type="ARBA" id="ARBA00022630"/>
    </source>
</evidence>
<keyword evidence="6 11" id="KW-0274">FAD</keyword>
<evidence type="ECO:0000256" key="5">
    <source>
        <dbReference type="ARBA" id="ARBA00022792"/>
    </source>
</evidence>
<evidence type="ECO:0000256" key="10">
    <source>
        <dbReference type="ARBA" id="ARBA00023136"/>
    </source>
</evidence>
<comment type="catalytic activity">
    <reaction evidence="11">
        <text>a 4-hydroxy-3-(all-trans-polyprenyl)benzoate + 2 reduced [2Fe-2S]-[ferredoxin] + O2 + 2 H(+) = a 3,4-dihydroxy-5-(all-trans-polyprenyl)benzoate + 2 oxidized [2Fe-2S]-[ferredoxin] + H2O</text>
        <dbReference type="Rhea" id="RHEA:81195"/>
        <dbReference type="Rhea" id="RHEA-COMP:9514"/>
        <dbReference type="Rhea" id="RHEA-COMP:10000"/>
        <dbReference type="Rhea" id="RHEA-COMP:10001"/>
        <dbReference type="Rhea" id="RHEA-COMP:10930"/>
        <dbReference type="ChEBI" id="CHEBI:15377"/>
        <dbReference type="ChEBI" id="CHEBI:15378"/>
        <dbReference type="ChEBI" id="CHEBI:15379"/>
        <dbReference type="ChEBI" id="CHEBI:33737"/>
        <dbReference type="ChEBI" id="CHEBI:33738"/>
        <dbReference type="ChEBI" id="CHEBI:64694"/>
        <dbReference type="ChEBI" id="CHEBI:78396"/>
        <dbReference type="EC" id="1.14.15.45"/>
    </reaction>
</comment>
<feature type="domain" description="FAD-binding" evidence="12">
    <location>
        <begin position="173"/>
        <end position="288"/>
    </location>
</feature>
<evidence type="ECO:0000256" key="8">
    <source>
        <dbReference type="ARBA" id="ARBA00023033"/>
    </source>
</evidence>
<dbReference type="Proteomes" id="UP000193467">
    <property type="component" value="Unassembled WGS sequence"/>
</dbReference>
<keyword evidence="14" id="KW-1185">Reference proteome</keyword>
<dbReference type="NCBIfam" id="TIGR01988">
    <property type="entry name" value="Ubi-OHases"/>
    <property type="match status" value="1"/>
</dbReference>
<evidence type="ECO:0000256" key="11">
    <source>
        <dbReference type="HAMAP-Rule" id="MF_03193"/>
    </source>
</evidence>
<dbReference type="EMBL" id="MCGR01000058">
    <property type="protein sequence ID" value="ORY69127.1"/>
    <property type="molecule type" value="Genomic_DNA"/>
</dbReference>
<comment type="caution">
    <text evidence="13">The sequence shown here is derived from an EMBL/GenBank/DDBJ whole genome shotgun (WGS) entry which is preliminary data.</text>
</comment>
<keyword evidence="4 11" id="KW-0831">Ubiquinone biosynthesis</keyword>
<dbReference type="InterPro" id="IPR010971">
    <property type="entry name" value="UbiH/COQ6"/>
</dbReference>
<proteinExistence type="inferred from homology"/>
<dbReference type="PROSITE" id="PS01304">
    <property type="entry name" value="UBIH"/>
    <property type="match status" value="1"/>
</dbReference>
<keyword evidence="3 11" id="KW-0285">Flavoprotein</keyword>
<organism evidence="13 14">
    <name type="scientific">Leucosporidium creatinivorum</name>
    <dbReference type="NCBI Taxonomy" id="106004"/>
    <lineage>
        <taxon>Eukaryota</taxon>
        <taxon>Fungi</taxon>
        <taxon>Dikarya</taxon>
        <taxon>Basidiomycota</taxon>
        <taxon>Pucciniomycotina</taxon>
        <taxon>Microbotryomycetes</taxon>
        <taxon>Leucosporidiales</taxon>
        <taxon>Leucosporidium</taxon>
    </lineage>
</organism>
<dbReference type="InterPro" id="IPR051205">
    <property type="entry name" value="UbiH/COQ6_monooxygenase"/>
</dbReference>
<comment type="cofactor">
    <cofactor evidence="1 11">
        <name>FAD</name>
        <dbReference type="ChEBI" id="CHEBI:57692"/>
    </cofactor>
</comment>
<keyword evidence="7 11" id="KW-0560">Oxidoreductase</keyword>
<dbReference type="EC" id="1.14.15.46" evidence="11"/>
<evidence type="ECO:0000256" key="6">
    <source>
        <dbReference type="ARBA" id="ARBA00022827"/>
    </source>
</evidence>
<evidence type="ECO:0000313" key="13">
    <source>
        <dbReference type="EMBL" id="ORY69127.1"/>
    </source>
</evidence>
<dbReference type="UniPathway" id="UPA00232"/>
<comment type="subcellular location">
    <subcellularLocation>
        <location evidence="11">Mitochondrion inner membrane</location>
        <topology evidence="11">Peripheral membrane protein</topology>
        <orientation evidence="11">Matrix side</orientation>
    </subcellularLocation>
</comment>
<dbReference type="PANTHER" id="PTHR43876:SF7">
    <property type="entry name" value="UBIQUINONE BIOSYNTHESIS MONOOXYGENASE COQ6, MITOCHONDRIAL"/>
    <property type="match status" value="1"/>
</dbReference>
<dbReference type="OrthoDB" id="683240at2759"/>
<dbReference type="GO" id="GO:0120538">
    <property type="term" value="F:2-methoxy-6-polyprenolphenol 4-hydroxylase activity"/>
    <property type="evidence" value="ECO:0007669"/>
    <property type="project" value="UniProtKB-EC"/>
</dbReference>
<sequence length="559" mass="59562">MRPRATRALQLTLRPSARSLSTTAPRRTPEEHDIVVVGGGPAGLALAAALASSESISSTHKITLLEGSQLDKIKSWSPPASEYSNRVSSITADNVAFLSKIGLWPHLDLSRTRGIEEMQVWDGISSARITFSSPSPPPDPFSPLPAAVYAAQVNPMATLVENLNLQRGALRYLEEKKKVELVDGRKVLGIERDETGWPVVQLDAPAGEEARSLRARLLIGADGYNSPVKSYSQIDTFGWAYDVHGIVASLEVSAEERGVGMTTAWQRFLPEGPIAFLPLSDTSASLVWSTTPALAAAIKQLPLELLPSLINAAYSLPYSALSSFLTLLTTTPAPSHLDLATALSSLLSSHSSAAWDPNYEADELPPPVTRVQPGTVASFPLRLSHTSSYLGLPSEGRDARTVLVGDAAHTIHPLAGQGLNMGLGDIQALIKTLETTVENGGDVGQFTNLRSYPRARYIPNHALLSTCDHLSTLYSTTLAPVVWARSTGLETLNEIDSLKNLIMGGAGSGVGVKTGRGEGAWGVVADGVEKVRNGVELAKAVGGLVGAQLKNRLEYLVRR</sequence>
<dbReference type="GO" id="GO:0106364">
    <property type="term" value="F:4-hydroxy-3-all-trans-polyprenylbenzoate oxygenase activity"/>
    <property type="evidence" value="ECO:0007669"/>
    <property type="project" value="UniProtKB-EC"/>
</dbReference>
<feature type="domain" description="FAD-binding" evidence="12">
    <location>
        <begin position="397"/>
        <end position="437"/>
    </location>
</feature>
<keyword evidence="8 11" id="KW-0503">Monooxygenase</keyword>
<evidence type="ECO:0000256" key="2">
    <source>
        <dbReference type="ARBA" id="ARBA00005349"/>
    </source>
</evidence>
<evidence type="ECO:0000259" key="12">
    <source>
        <dbReference type="Pfam" id="PF01494"/>
    </source>
</evidence>
<dbReference type="PRINTS" id="PR00420">
    <property type="entry name" value="RNGMNOXGNASE"/>
</dbReference>
<protein>
    <recommendedName>
        <fullName evidence="11">Ubiquinone biosynthesis monooxygenase COQ6, mitochondrial</fullName>
        <ecNumber evidence="11">1.14.15.45</ecNumber>
    </recommendedName>
    <alternativeName>
        <fullName evidence="11">2-methoxy-6-polyprenolphenol 4-hydroxylase</fullName>
        <ecNumber evidence="11">1.14.15.46</ecNumber>
    </alternativeName>
</protein>
<dbReference type="HAMAP" id="MF_03193">
    <property type="entry name" value="COQ6_monooxygenase"/>
    <property type="match status" value="1"/>
</dbReference>
<dbReference type="GO" id="GO:0071949">
    <property type="term" value="F:FAD binding"/>
    <property type="evidence" value="ECO:0007669"/>
    <property type="project" value="InterPro"/>
</dbReference>
<dbReference type="Pfam" id="PF01494">
    <property type="entry name" value="FAD_binding_3"/>
    <property type="match status" value="2"/>
</dbReference>
<gene>
    <name evidence="11" type="primary">COQ6</name>
    <name evidence="13" type="ORF">BCR35DRAFT_308138</name>
</gene>
<comment type="function">
    <text evidence="11">FAD-dependent monooxygenase required for two non-consecutive steps during ubiquinone biosynthesis. Required for the C5-ring hydroxylation during ubiquinone biosynthesis by catalyzing the hydroxylation of 4-hydroxy-3-(all-trans-polyprenyl)benzoic acid to 3,4-dihydroxy-5-(all-trans-polyprenyl)benzoic acid. Also acts downstream of coq4, for the C1-hydroxylation during ubiquinone biosynthesis by catalyzing the hydroxylation of 2-methoxy-6-(all-trans-polyprenyl)phenol to 2-methoxy-6-(all-trans-polyprenyl)benzene-1,4-diol. The electrons required for the hydroxylation reaction are funneled indirectly to coq6 from NADPH via a ferredoxin/ferredoxin reductase system.</text>
</comment>
<accession>A0A1Y2ECJ2</accession>
<dbReference type="GO" id="GO:0016712">
    <property type="term" value="F:oxidoreductase activity, acting on paired donors, with incorporation or reduction of molecular oxygen, reduced flavin or flavoprotein as one donor, and incorporation of one atom of oxygen"/>
    <property type="evidence" value="ECO:0007669"/>
    <property type="project" value="UniProtKB-UniRule"/>
</dbReference>
<reference evidence="13 14" key="1">
    <citation type="submission" date="2016-07" db="EMBL/GenBank/DDBJ databases">
        <title>Pervasive Adenine N6-methylation of Active Genes in Fungi.</title>
        <authorList>
            <consortium name="DOE Joint Genome Institute"/>
            <person name="Mondo S.J."/>
            <person name="Dannebaum R.O."/>
            <person name="Kuo R.C."/>
            <person name="Labutti K."/>
            <person name="Haridas S."/>
            <person name="Kuo A."/>
            <person name="Salamov A."/>
            <person name="Ahrendt S.R."/>
            <person name="Lipzen A."/>
            <person name="Sullivan W."/>
            <person name="Andreopoulos W.B."/>
            <person name="Clum A."/>
            <person name="Lindquist E."/>
            <person name="Daum C."/>
            <person name="Ramamoorthy G.K."/>
            <person name="Gryganskyi A."/>
            <person name="Culley D."/>
            <person name="Magnuson J.K."/>
            <person name="James T.Y."/>
            <person name="O'Malley M.A."/>
            <person name="Stajich J.E."/>
            <person name="Spatafora J.W."/>
            <person name="Visel A."/>
            <person name="Grigoriev I.V."/>
        </authorList>
    </citation>
    <scope>NUCLEOTIDE SEQUENCE [LARGE SCALE GENOMIC DNA]</scope>
    <source>
        <strain evidence="13 14">62-1032</strain>
    </source>
</reference>
<dbReference type="InParanoid" id="A0A1Y2ECJ2"/>